<name>A0A099NRH6_PICKU</name>
<gene>
    <name evidence="2" type="ORF">JL09_g6182</name>
</gene>
<evidence type="ECO:0000313" key="2">
    <source>
        <dbReference type="EMBL" id="KGK34669.1"/>
    </source>
</evidence>
<dbReference type="Proteomes" id="UP000029867">
    <property type="component" value="Unassembled WGS sequence"/>
</dbReference>
<comment type="caution">
    <text evidence="2">The sequence shown here is derived from an EMBL/GenBank/DDBJ whole genome shotgun (WGS) entry which is preliminary data.</text>
</comment>
<protein>
    <submittedName>
        <fullName evidence="2">Uncharacterized protein</fullName>
    </submittedName>
</protein>
<feature type="compositionally biased region" description="Polar residues" evidence="1">
    <location>
        <begin position="19"/>
        <end position="28"/>
    </location>
</feature>
<feature type="region of interest" description="Disordered" evidence="1">
    <location>
        <begin position="13"/>
        <end position="32"/>
    </location>
</feature>
<dbReference type="HOGENOM" id="CLU_3129749_0_0_1"/>
<dbReference type="AlphaFoldDB" id="A0A099NRH6"/>
<organism evidence="2 3">
    <name type="scientific">Pichia kudriavzevii</name>
    <name type="common">Yeast</name>
    <name type="synonym">Issatchenkia orientalis</name>
    <dbReference type="NCBI Taxonomy" id="4909"/>
    <lineage>
        <taxon>Eukaryota</taxon>
        <taxon>Fungi</taxon>
        <taxon>Dikarya</taxon>
        <taxon>Ascomycota</taxon>
        <taxon>Saccharomycotina</taxon>
        <taxon>Pichiomycetes</taxon>
        <taxon>Pichiales</taxon>
        <taxon>Pichiaceae</taxon>
        <taxon>Pichia</taxon>
    </lineage>
</organism>
<reference evidence="3" key="1">
    <citation type="journal article" date="2014" name="Microb. Cell Fact.">
        <title>Exploiting Issatchenkia orientalis SD108 for succinic acid production.</title>
        <authorList>
            <person name="Xiao H."/>
            <person name="Shao Z."/>
            <person name="Jiang Y."/>
            <person name="Dole S."/>
            <person name="Zhao H."/>
        </authorList>
    </citation>
    <scope>NUCLEOTIDE SEQUENCE [LARGE SCALE GENOMIC DNA]</scope>
    <source>
        <strain evidence="3">SD108</strain>
    </source>
</reference>
<sequence length="50" mass="5778">FEDHLVKMLPQESYGLIQPNHQDNNDTGTRAPKHIMRSKPAVKTVSTFWL</sequence>
<accession>A0A099NRH6</accession>
<feature type="non-terminal residue" evidence="2">
    <location>
        <position position="1"/>
    </location>
</feature>
<dbReference type="VEuPathDB" id="FungiDB:C5L36_0B08470"/>
<evidence type="ECO:0000256" key="1">
    <source>
        <dbReference type="SAM" id="MobiDB-lite"/>
    </source>
</evidence>
<proteinExistence type="predicted"/>
<evidence type="ECO:0000313" key="3">
    <source>
        <dbReference type="Proteomes" id="UP000029867"/>
    </source>
</evidence>
<dbReference type="EMBL" id="JQFK01001405">
    <property type="protein sequence ID" value="KGK34669.1"/>
    <property type="molecule type" value="Genomic_DNA"/>
</dbReference>